<comment type="caution">
    <text evidence="17">The sequence shown here is derived from an EMBL/GenBank/DDBJ whole genome shotgun (WGS) entry which is preliminary data.</text>
</comment>
<dbReference type="EC" id="6.5.1.2" evidence="2 14"/>
<keyword evidence="6 14" id="KW-0479">Metal-binding</keyword>
<dbReference type="InterPro" id="IPR004149">
    <property type="entry name" value="Znf_DNAligase_C4"/>
</dbReference>
<dbReference type="Pfam" id="PF12826">
    <property type="entry name" value="HHH_2"/>
    <property type="match status" value="1"/>
</dbReference>
<dbReference type="InterPro" id="IPR013840">
    <property type="entry name" value="DNAligase_N"/>
</dbReference>
<dbReference type="Pfam" id="PF03120">
    <property type="entry name" value="OB_DNA_ligase"/>
    <property type="match status" value="1"/>
</dbReference>
<feature type="binding site" evidence="14">
    <location>
        <position position="316"/>
    </location>
    <ligand>
        <name>NAD(+)</name>
        <dbReference type="ChEBI" id="CHEBI:57540"/>
    </ligand>
</feature>
<dbReference type="InterPro" id="IPR001679">
    <property type="entry name" value="DNA_ligase"/>
</dbReference>
<keyword evidence="18" id="KW-1185">Reference proteome</keyword>
<dbReference type="InterPro" id="IPR004150">
    <property type="entry name" value="NAD_DNA_ligase_OB"/>
</dbReference>
<evidence type="ECO:0000259" key="16">
    <source>
        <dbReference type="PROSITE" id="PS50172"/>
    </source>
</evidence>
<dbReference type="InterPro" id="IPR010994">
    <property type="entry name" value="RuvA_2-like"/>
</dbReference>
<gene>
    <name evidence="14 17" type="primary">ligA</name>
    <name evidence="17" type="ORF">G3446_15560</name>
</gene>
<dbReference type="InterPro" id="IPR036420">
    <property type="entry name" value="BRCT_dom_sf"/>
</dbReference>
<keyword evidence="4 14" id="KW-0436">Ligase</keyword>
<evidence type="ECO:0000256" key="5">
    <source>
        <dbReference type="ARBA" id="ARBA00022705"/>
    </source>
</evidence>
<keyword evidence="8 14" id="KW-0862">Zinc</keyword>
<dbReference type="FunFam" id="6.20.10.30:FF:000001">
    <property type="entry name" value="DNA ligase"/>
    <property type="match status" value="1"/>
</dbReference>
<dbReference type="Gene3D" id="3.40.50.10190">
    <property type="entry name" value="BRCT domain"/>
    <property type="match status" value="1"/>
</dbReference>
<dbReference type="InterPro" id="IPR013839">
    <property type="entry name" value="DNAligase_adenylation"/>
</dbReference>
<comment type="function">
    <text evidence="1 14">DNA ligase that catalyzes the formation of phosphodiester linkages between 5'-phosphoryl and 3'-hydroxyl groups in double-stranded DNA using NAD as a coenzyme and as the energy source for the reaction. It is essential for DNA replication and repair of damaged DNA.</text>
</comment>
<evidence type="ECO:0000256" key="13">
    <source>
        <dbReference type="ARBA" id="ARBA00060881"/>
    </source>
</evidence>
<feature type="domain" description="BRCT" evidence="16">
    <location>
        <begin position="671"/>
        <end position="749"/>
    </location>
</feature>
<dbReference type="CDD" id="cd17748">
    <property type="entry name" value="BRCT_DNA_ligase_like"/>
    <property type="match status" value="1"/>
</dbReference>
<dbReference type="InterPro" id="IPR003583">
    <property type="entry name" value="Hlx-hairpin-Hlx_DNA-bd_motif"/>
</dbReference>
<proteinExistence type="inferred from homology"/>
<comment type="caution">
    <text evidence="14">Lacks conserved residue(s) required for the propagation of feature annotation.</text>
</comment>
<dbReference type="SUPFAM" id="SSF56091">
    <property type="entry name" value="DNA ligase/mRNA capping enzyme, catalytic domain"/>
    <property type="match status" value="1"/>
</dbReference>
<dbReference type="HAMAP" id="MF_01588">
    <property type="entry name" value="DNA_ligase_A"/>
    <property type="match status" value="1"/>
</dbReference>
<dbReference type="SMART" id="SM00292">
    <property type="entry name" value="BRCT"/>
    <property type="match status" value="1"/>
</dbReference>
<dbReference type="Gene3D" id="3.30.470.30">
    <property type="entry name" value="DNA ligase/mRNA capping enzyme"/>
    <property type="match status" value="1"/>
</dbReference>
<keyword evidence="10 14" id="KW-0520">NAD</keyword>
<feature type="binding site" evidence="14">
    <location>
        <position position="434"/>
    </location>
    <ligand>
        <name>Zn(2+)</name>
        <dbReference type="ChEBI" id="CHEBI:29105"/>
    </ligand>
</feature>
<keyword evidence="11 14" id="KW-0234">DNA repair</keyword>
<feature type="binding site" evidence="14">
    <location>
        <begin position="35"/>
        <end position="39"/>
    </location>
    <ligand>
        <name>NAD(+)</name>
        <dbReference type="ChEBI" id="CHEBI:57540"/>
    </ligand>
</feature>
<dbReference type="InterPro" id="IPR012340">
    <property type="entry name" value="NA-bd_OB-fold"/>
</dbReference>
<organism evidence="17 18">
    <name type="scientific">Thiorhodococcus minor</name>
    <dbReference type="NCBI Taxonomy" id="57489"/>
    <lineage>
        <taxon>Bacteria</taxon>
        <taxon>Pseudomonadati</taxon>
        <taxon>Pseudomonadota</taxon>
        <taxon>Gammaproteobacteria</taxon>
        <taxon>Chromatiales</taxon>
        <taxon>Chromatiaceae</taxon>
        <taxon>Thiorhodococcus</taxon>
    </lineage>
</organism>
<dbReference type="SUPFAM" id="SSF50249">
    <property type="entry name" value="Nucleic acid-binding proteins"/>
    <property type="match status" value="1"/>
</dbReference>
<dbReference type="AlphaFoldDB" id="A0A6M0K4J2"/>
<dbReference type="FunFam" id="1.10.287.610:FF:000002">
    <property type="entry name" value="DNA ligase"/>
    <property type="match status" value="1"/>
</dbReference>
<evidence type="ECO:0000256" key="9">
    <source>
        <dbReference type="ARBA" id="ARBA00022842"/>
    </source>
</evidence>
<dbReference type="GO" id="GO:0046872">
    <property type="term" value="F:metal ion binding"/>
    <property type="evidence" value="ECO:0007669"/>
    <property type="project" value="UniProtKB-KW"/>
</dbReference>
<keyword evidence="7 14" id="KW-0227">DNA damage</keyword>
<dbReference type="GO" id="GO:0006281">
    <property type="term" value="P:DNA repair"/>
    <property type="evidence" value="ECO:0007669"/>
    <property type="project" value="UniProtKB-KW"/>
</dbReference>
<dbReference type="GO" id="GO:0006260">
    <property type="term" value="P:DNA replication"/>
    <property type="evidence" value="ECO:0007669"/>
    <property type="project" value="UniProtKB-KW"/>
</dbReference>
<feature type="active site" description="N6-AMP-lysine intermediate" evidence="14">
    <location>
        <position position="118"/>
    </location>
</feature>
<dbReference type="Proteomes" id="UP000483379">
    <property type="component" value="Unassembled WGS sequence"/>
</dbReference>
<dbReference type="CDD" id="cd00114">
    <property type="entry name" value="LIGANc"/>
    <property type="match status" value="1"/>
</dbReference>
<evidence type="ECO:0000256" key="1">
    <source>
        <dbReference type="ARBA" id="ARBA00004067"/>
    </source>
</evidence>
<feature type="binding site" evidence="14">
    <location>
        <position position="116"/>
    </location>
    <ligand>
        <name>NAD(+)</name>
        <dbReference type="ChEBI" id="CHEBI:57540"/>
    </ligand>
</feature>
<dbReference type="PANTHER" id="PTHR23389:SF9">
    <property type="entry name" value="DNA LIGASE"/>
    <property type="match status" value="1"/>
</dbReference>
<comment type="catalytic activity">
    <reaction evidence="12 14 15">
        <text>NAD(+) + (deoxyribonucleotide)n-3'-hydroxyl + 5'-phospho-(deoxyribonucleotide)m = (deoxyribonucleotide)n+m + AMP + beta-nicotinamide D-nucleotide.</text>
        <dbReference type="EC" id="6.5.1.2"/>
    </reaction>
</comment>
<evidence type="ECO:0000256" key="2">
    <source>
        <dbReference type="ARBA" id="ARBA00012722"/>
    </source>
</evidence>
<evidence type="ECO:0000256" key="11">
    <source>
        <dbReference type="ARBA" id="ARBA00023204"/>
    </source>
</evidence>
<dbReference type="Pfam" id="PF01653">
    <property type="entry name" value="DNA_ligase_aden"/>
    <property type="match status" value="1"/>
</dbReference>
<evidence type="ECO:0000256" key="3">
    <source>
        <dbReference type="ARBA" id="ARBA00013308"/>
    </source>
</evidence>
<dbReference type="InterPro" id="IPR018239">
    <property type="entry name" value="DNA_ligase_AS"/>
</dbReference>
<dbReference type="Pfam" id="PF00533">
    <property type="entry name" value="BRCT"/>
    <property type="match status" value="1"/>
</dbReference>
<dbReference type="SMART" id="SM00532">
    <property type="entry name" value="LIGANc"/>
    <property type="match status" value="1"/>
</dbReference>
<evidence type="ECO:0000256" key="10">
    <source>
        <dbReference type="ARBA" id="ARBA00023027"/>
    </source>
</evidence>
<dbReference type="PIRSF" id="PIRSF001604">
    <property type="entry name" value="LigA"/>
    <property type="match status" value="1"/>
</dbReference>
<feature type="binding site" evidence="14">
    <location>
        <position position="410"/>
    </location>
    <ligand>
        <name>Zn(2+)</name>
        <dbReference type="ChEBI" id="CHEBI:29105"/>
    </ligand>
</feature>
<dbReference type="RefSeq" id="WP_164453749.1">
    <property type="nucleotide sequence ID" value="NZ_JAAIJQ010000046.1"/>
</dbReference>
<evidence type="ECO:0000256" key="12">
    <source>
        <dbReference type="ARBA" id="ARBA00034005"/>
    </source>
</evidence>
<dbReference type="PROSITE" id="PS01055">
    <property type="entry name" value="DNA_LIGASE_N1"/>
    <property type="match status" value="1"/>
</dbReference>
<evidence type="ECO:0000256" key="6">
    <source>
        <dbReference type="ARBA" id="ARBA00022723"/>
    </source>
</evidence>
<dbReference type="InterPro" id="IPR041663">
    <property type="entry name" value="DisA/LigA_HHH"/>
</dbReference>
<dbReference type="SUPFAM" id="SSF47781">
    <property type="entry name" value="RuvA domain 2-like"/>
    <property type="match status" value="2"/>
</dbReference>
<dbReference type="Gene3D" id="1.10.287.610">
    <property type="entry name" value="Helix hairpin bin"/>
    <property type="match status" value="1"/>
</dbReference>
<keyword evidence="14" id="KW-0464">Manganese</keyword>
<dbReference type="FunFam" id="3.30.470.30:FF:000001">
    <property type="entry name" value="DNA ligase"/>
    <property type="match status" value="1"/>
</dbReference>
<dbReference type="GO" id="GO:0003677">
    <property type="term" value="F:DNA binding"/>
    <property type="evidence" value="ECO:0007669"/>
    <property type="project" value="InterPro"/>
</dbReference>
<dbReference type="PANTHER" id="PTHR23389">
    <property type="entry name" value="CHROMOSOME TRANSMISSION FIDELITY FACTOR 18"/>
    <property type="match status" value="1"/>
</dbReference>
<dbReference type="Gene3D" id="6.20.10.30">
    <property type="match status" value="1"/>
</dbReference>
<dbReference type="SUPFAM" id="SSF52113">
    <property type="entry name" value="BRCT domain"/>
    <property type="match status" value="1"/>
</dbReference>
<dbReference type="Pfam" id="PF03119">
    <property type="entry name" value="DNA_ligase_ZBD"/>
    <property type="match status" value="1"/>
</dbReference>
<dbReference type="InterPro" id="IPR033136">
    <property type="entry name" value="DNA_ligase_CS"/>
</dbReference>
<feature type="binding site" evidence="14">
    <location>
        <begin position="84"/>
        <end position="85"/>
    </location>
    <ligand>
        <name>NAD(+)</name>
        <dbReference type="ChEBI" id="CHEBI:57540"/>
    </ligand>
</feature>
<comment type="cofactor">
    <cofactor evidence="14">
        <name>Mg(2+)</name>
        <dbReference type="ChEBI" id="CHEBI:18420"/>
    </cofactor>
    <cofactor evidence="14">
        <name>Mn(2+)</name>
        <dbReference type="ChEBI" id="CHEBI:29035"/>
    </cofactor>
</comment>
<dbReference type="GO" id="GO:0003911">
    <property type="term" value="F:DNA ligase (NAD+) activity"/>
    <property type="evidence" value="ECO:0007669"/>
    <property type="project" value="UniProtKB-UniRule"/>
</dbReference>
<feature type="binding site" evidence="14">
    <location>
        <position position="413"/>
    </location>
    <ligand>
        <name>Zn(2+)</name>
        <dbReference type="ChEBI" id="CHEBI:29105"/>
    </ligand>
</feature>
<keyword evidence="5 14" id="KW-0235">DNA replication</keyword>
<dbReference type="InterPro" id="IPR001357">
    <property type="entry name" value="BRCT_dom"/>
</dbReference>
<comment type="similarity">
    <text evidence="13 14">Belongs to the NAD-dependent DNA ligase family. LigA subfamily.</text>
</comment>
<reference evidence="17 18" key="1">
    <citation type="submission" date="2020-02" db="EMBL/GenBank/DDBJ databases">
        <title>Genome sequences of Thiorhodococcus mannitoliphagus and Thiorhodococcus minor, purple sulfur photosynthetic bacteria in the gammaproteobacterial family, Chromatiaceae.</title>
        <authorList>
            <person name="Aviles F.A."/>
            <person name="Meyer T.E."/>
            <person name="Kyndt J.A."/>
        </authorList>
    </citation>
    <scope>NUCLEOTIDE SEQUENCE [LARGE SCALE GENOMIC DNA]</scope>
    <source>
        <strain evidence="17 18">DSM 11518</strain>
    </source>
</reference>
<evidence type="ECO:0000256" key="4">
    <source>
        <dbReference type="ARBA" id="ARBA00022598"/>
    </source>
</evidence>
<dbReference type="PROSITE" id="PS01056">
    <property type="entry name" value="DNA_LIGASE_N2"/>
    <property type="match status" value="1"/>
</dbReference>
<sequence>MSVPEAARARAESLRAQVRHHNYRYYVLDDPEVPDAEYDRLMAQLRDIEAAHPGLVTPDSPTQRVGAEPRADLVEVRHRVPMISLDNAMSDDKLVDFHRRLQTALPGEEPILYTAEPKLDGLAVNIRYAAGVLVQAATRGDGTRGEDVSLNVRTIRTVPLRLMGEDWPEILEVRGEVYMTRSGFARLNAEIEARGDRPFANPRNAAAGSLRQLDPRVTAKRPLNFCCYGWGEVSESPGESQYAWLKRLEGWGIPLSKELERVEGLGGCRGYFDALAERRDGLDYDIDGVVFKVDRLEAQARLGATVHHPRWAVARKFPAQEELTEVVDVEFQVGRTGAVTPVARLRPVQVSGVTVSNATLHNMDEIQRKDVRIGDQVFVRRAGDVIPEVVRVLVERRPAQTRPVVLPTHCPVCGSDVIRPEGEAVARCTGGLYCPAQRKEAIKHFASRRAMDIEGLGDKLAEQLVDLDWIHEPAELYQLTVERLIKLERMGEKSAANLVAALERSKETTFARFIFSLGIREVGEATAQALAERFDSIQALMAARTSDFLQTRGVKGIGQKTAEELLGHLDTHPEEVPPGSLSAWLAGLKVPGLTRPRAEAVAELFPSLEVLRSAKAEQICSNSVRLVEGVGPIVSAHIVGFFAQSHNREAIERLLAAGVHWPAPSGAPEAATGQRLAGKTFVITGTLTRPRDEIKALLQRQGAKVTGSVSKNTDYLLAGADAGSKLVKAQSLGVEVIDESGLGKLLDQR</sequence>
<dbReference type="FunFam" id="1.10.150.20:FF:000007">
    <property type="entry name" value="DNA ligase"/>
    <property type="match status" value="1"/>
</dbReference>
<keyword evidence="9 14" id="KW-0460">Magnesium</keyword>
<evidence type="ECO:0000313" key="18">
    <source>
        <dbReference type="Proteomes" id="UP000483379"/>
    </source>
</evidence>
<feature type="binding site" evidence="14">
    <location>
        <position position="292"/>
    </location>
    <ligand>
        <name>NAD(+)</name>
        <dbReference type="ChEBI" id="CHEBI:57540"/>
    </ligand>
</feature>
<evidence type="ECO:0000256" key="14">
    <source>
        <dbReference type="HAMAP-Rule" id="MF_01588"/>
    </source>
</evidence>
<dbReference type="Gene3D" id="2.40.50.140">
    <property type="entry name" value="Nucleic acid-binding proteins"/>
    <property type="match status" value="1"/>
</dbReference>
<feature type="binding site" evidence="14">
    <location>
        <position position="176"/>
    </location>
    <ligand>
        <name>NAD(+)</name>
        <dbReference type="ChEBI" id="CHEBI:57540"/>
    </ligand>
</feature>
<dbReference type="NCBIfam" id="TIGR00575">
    <property type="entry name" value="dnlj"/>
    <property type="match status" value="1"/>
</dbReference>
<dbReference type="Pfam" id="PF14520">
    <property type="entry name" value="HHH_5"/>
    <property type="match status" value="1"/>
</dbReference>
<accession>A0A6M0K4J2</accession>
<protein>
    <recommendedName>
        <fullName evidence="3 14">DNA ligase</fullName>
        <ecNumber evidence="2 14">6.5.1.2</ecNumber>
    </recommendedName>
    <alternativeName>
        <fullName evidence="14">Polydeoxyribonucleotide synthase [NAD(+)]</fullName>
    </alternativeName>
</protein>
<dbReference type="EMBL" id="JAAIJQ010000046">
    <property type="protein sequence ID" value="NEV63285.1"/>
    <property type="molecule type" value="Genomic_DNA"/>
</dbReference>
<dbReference type="FunFam" id="2.40.50.140:FF:000012">
    <property type="entry name" value="DNA ligase"/>
    <property type="match status" value="1"/>
</dbReference>
<dbReference type="PROSITE" id="PS50172">
    <property type="entry name" value="BRCT"/>
    <property type="match status" value="1"/>
</dbReference>
<dbReference type="NCBIfam" id="NF005932">
    <property type="entry name" value="PRK07956.1"/>
    <property type="match status" value="1"/>
</dbReference>
<dbReference type="SMART" id="SM00278">
    <property type="entry name" value="HhH1"/>
    <property type="match status" value="4"/>
</dbReference>
<evidence type="ECO:0000256" key="8">
    <source>
        <dbReference type="ARBA" id="ARBA00022833"/>
    </source>
</evidence>
<dbReference type="GO" id="GO:0005829">
    <property type="term" value="C:cytosol"/>
    <property type="evidence" value="ECO:0007669"/>
    <property type="project" value="TreeGrafter"/>
</dbReference>
<evidence type="ECO:0000256" key="15">
    <source>
        <dbReference type="RuleBase" id="RU000618"/>
    </source>
</evidence>
<evidence type="ECO:0000313" key="17">
    <source>
        <dbReference type="EMBL" id="NEV63285.1"/>
    </source>
</evidence>
<dbReference type="Gene3D" id="1.10.150.20">
    <property type="entry name" value="5' to 3' exonuclease, C-terminal subdomain"/>
    <property type="match status" value="3"/>
</dbReference>
<evidence type="ECO:0000256" key="7">
    <source>
        <dbReference type="ARBA" id="ARBA00022763"/>
    </source>
</evidence>
<feature type="binding site" evidence="14">
    <location>
        <position position="139"/>
    </location>
    <ligand>
        <name>NAD(+)</name>
        <dbReference type="ChEBI" id="CHEBI:57540"/>
    </ligand>
</feature>
<name>A0A6M0K4J2_9GAMM</name>